<organism evidence="3 4">
    <name type="scientific">Artemisia annua</name>
    <name type="common">Sweet wormwood</name>
    <dbReference type="NCBI Taxonomy" id="35608"/>
    <lineage>
        <taxon>Eukaryota</taxon>
        <taxon>Viridiplantae</taxon>
        <taxon>Streptophyta</taxon>
        <taxon>Embryophyta</taxon>
        <taxon>Tracheophyta</taxon>
        <taxon>Spermatophyta</taxon>
        <taxon>Magnoliopsida</taxon>
        <taxon>eudicotyledons</taxon>
        <taxon>Gunneridae</taxon>
        <taxon>Pentapetalae</taxon>
        <taxon>asterids</taxon>
        <taxon>campanulids</taxon>
        <taxon>Asterales</taxon>
        <taxon>Asteraceae</taxon>
        <taxon>Asteroideae</taxon>
        <taxon>Anthemideae</taxon>
        <taxon>Artemisiinae</taxon>
        <taxon>Artemisia</taxon>
    </lineage>
</organism>
<keyword evidence="1" id="KW-0479">Metal-binding</keyword>
<proteinExistence type="predicted"/>
<feature type="domain" description="Terpene synthase metal-binding" evidence="2">
    <location>
        <begin position="1"/>
        <end position="150"/>
    </location>
</feature>
<name>A0A2U1MK96_ARTAN</name>
<evidence type="ECO:0000256" key="1">
    <source>
        <dbReference type="ARBA" id="ARBA00022723"/>
    </source>
</evidence>
<dbReference type="InterPro" id="IPR008949">
    <property type="entry name" value="Isoprenoid_synthase_dom_sf"/>
</dbReference>
<dbReference type="GO" id="GO:0010333">
    <property type="term" value="F:terpene synthase activity"/>
    <property type="evidence" value="ECO:0007669"/>
    <property type="project" value="InterPro"/>
</dbReference>
<dbReference type="STRING" id="35608.A0A2U1MK96"/>
<reference evidence="3 4" key="1">
    <citation type="journal article" date="2018" name="Mol. Plant">
        <title>The genome of Artemisia annua provides insight into the evolution of Asteraceae family and artemisinin biosynthesis.</title>
        <authorList>
            <person name="Shen Q."/>
            <person name="Zhang L."/>
            <person name="Liao Z."/>
            <person name="Wang S."/>
            <person name="Yan T."/>
            <person name="Shi P."/>
            <person name="Liu M."/>
            <person name="Fu X."/>
            <person name="Pan Q."/>
            <person name="Wang Y."/>
            <person name="Lv Z."/>
            <person name="Lu X."/>
            <person name="Zhang F."/>
            <person name="Jiang W."/>
            <person name="Ma Y."/>
            <person name="Chen M."/>
            <person name="Hao X."/>
            <person name="Li L."/>
            <person name="Tang Y."/>
            <person name="Lv G."/>
            <person name="Zhou Y."/>
            <person name="Sun X."/>
            <person name="Brodelius P.E."/>
            <person name="Rose J.K.C."/>
            <person name="Tang K."/>
        </authorList>
    </citation>
    <scope>NUCLEOTIDE SEQUENCE [LARGE SCALE GENOMIC DNA]</scope>
    <source>
        <strain evidence="4">cv. Huhao1</strain>
        <tissue evidence="3">Leaf</tissue>
    </source>
</reference>
<dbReference type="PANTHER" id="PTHR31225:SF250">
    <property type="entry name" value="(-)-BETA-CARYOPHYLLENE SYNTHASE"/>
    <property type="match status" value="1"/>
</dbReference>
<accession>A0A2U1MK96</accession>
<sequence length="205" mass="23751">MDFYKEMEDLSATEGKEDLMNWAKESVKELVKAYMMEVECVNEGYTLTVEEQASIAYTTGNADLLISACFLGMGNIVTKEAIQWVLTNPPIFKYVAVFGRHLNDIVGHKKEQQREHFPSSVESYIKQYDVTEEYAYNMLHKKMEADAWKDINREFLVTKNVPMRLIMVAINLARTEETVYHNDDSYTNGGLKDQIKYLFIDAMRI</sequence>
<evidence type="ECO:0000259" key="2">
    <source>
        <dbReference type="Pfam" id="PF03936"/>
    </source>
</evidence>
<dbReference type="AlphaFoldDB" id="A0A2U1MK96"/>
<comment type="caution">
    <text evidence="3">The sequence shown here is derived from an EMBL/GenBank/DDBJ whole genome shotgun (WGS) entry which is preliminary data.</text>
</comment>
<dbReference type="InterPro" id="IPR050148">
    <property type="entry name" value="Terpene_synthase-like"/>
</dbReference>
<dbReference type="GO" id="GO:0016114">
    <property type="term" value="P:terpenoid biosynthetic process"/>
    <property type="evidence" value="ECO:0007669"/>
    <property type="project" value="InterPro"/>
</dbReference>
<evidence type="ECO:0000313" key="3">
    <source>
        <dbReference type="EMBL" id="PWA61632.1"/>
    </source>
</evidence>
<dbReference type="Proteomes" id="UP000245207">
    <property type="component" value="Unassembled WGS sequence"/>
</dbReference>
<dbReference type="Pfam" id="PF03936">
    <property type="entry name" value="Terpene_synth_C"/>
    <property type="match status" value="1"/>
</dbReference>
<dbReference type="SUPFAM" id="SSF48576">
    <property type="entry name" value="Terpenoid synthases"/>
    <property type="match status" value="1"/>
</dbReference>
<evidence type="ECO:0000313" key="4">
    <source>
        <dbReference type="Proteomes" id="UP000245207"/>
    </source>
</evidence>
<dbReference type="EMBL" id="PKPP01005059">
    <property type="protein sequence ID" value="PWA61632.1"/>
    <property type="molecule type" value="Genomic_DNA"/>
</dbReference>
<dbReference type="InterPro" id="IPR005630">
    <property type="entry name" value="Terpene_synthase_metal-bd"/>
</dbReference>
<dbReference type="GO" id="GO:0000287">
    <property type="term" value="F:magnesium ion binding"/>
    <property type="evidence" value="ECO:0007669"/>
    <property type="project" value="InterPro"/>
</dbReference>
<protein>
    <submittedName>
        <fullName evidence="3">Sesquiterpene synthase</fullName>
    </submittedName>
</protein>
<dbReference type="PANTHER" id="PTHR31225">
    <property type="entry name" value="OS04G0344100 PROTEIN-RELATED"/>
    <property type="match status" value="1"/>
</dbReference>
<dbReference type="OrthoDB" id="1877784at2759"/>
<keyword evidence="4" id="KW-1185">Reference proteome</keyword>
<dbReference type="Gene3D" id="1.10.600.10">
    <property type="entry name" value="Farnesyl Diphosphate Synthase"/>
    <property type="match status" value="1"/>
</dbReference>
<gene>
    <name evidence="3" type="ORF">CTI12_AA371440</name>
</gene>